<dbReference type="AlphaFoldDB" id="A0A8S1BHP4"/>
<feature type="coiled-coil region" evidence="1">
    <location>
        <begin position="17"/>
        <end position="51"/>
    </location>
</feature>
<dbReference type="Gene3D" id="3.30.70.1820">
    <property type="entry name" value="L1 transposable element, RRM domain"/>
    <property type="match status" value="1"/>
</dbReference>
<gene>
    <name evidence="2" type="ORF">APLA_LOCUS18247</name>
</gene>
<keyword evidence="3" id="KW-1185">Reference proteome</keyword>
<dbReference type="OrthoDB" id="6059368at2759"/>
<comment type="caution">
    <text evidence="2">The sequence shown here is derived from an EMBL/GenBank/DDBJ whole genome shotgun (WGS) entry which is preliminary data.</text>
</comment>
<name>A0A8S1BHP4_ARCPL</name>
<proteinExistence type="predicted"/>
<evidence type="ECO:0000313" key="2">
    <source>
        <dbReference type="EMBL" id="CAB3262176.1"/>
    </source>
</evidence>
<dbReference type="EMBL" id="CADEBC010000872">
    <property type="protein sequence ID" value="CAB3262176.1"/>
    <property type="molecule type" value="Genomic_DNA"/>
</dbReference>
<accession>A0A8S1BHP4</accession>
<feature type="non-terminal residue" evidence="2">
    <location>
        <position position="149"/>
    </location>
</feature>
<reference evidence="2 3" key="1">
    <citation type="submission" date="2020-04" db="EMBL/GenBank/DDBJ databases">
        <authorList>
            <person name="Wallbank WR R."/>
            <person name="Pardo Diaz C."/>
            <person name="Kozak K."/>
            <person name="Martin S."/>
            <person name="Jiggins C."/>
            <person name="Moest M."/>
            <person name="Warren A I."/>
            <person name="Byers J.R.P. K."/>
            <person name="Montejo-Kovacevich G."/>
            <person name="Yen C E."/>
        </authorList>
    </citation>
    <scope>NUCLEOTIDE SEQUENCE [LARGE SCALE GENOMIC DNA]</scope>
</reference>
<sequence length="149" mass="17918">MKIEMQNQTESITNSIMERMDEKLKPLLEENRNLKIQLEKLESKIEYLERDKKSNNIIIYGLKEGEKSATELINFTKQKFQEELDITLVDYDINQIYRIGKTTNKEKPRPTLLSFTNGWKKSEIFKNKKNRRCYLLQKTTLKKLWRKGR</sequence>
<dbReference type="Proteomes" id="UP000494106">
    <property type="component" value="Unassembled WGS sequence"/>
</dbReference>
<protein>
    <submittedName>
        <fullName evidence="2">Uncharacterized protein</fullName>
    </submittedName>
</protein>
<organism evidence="2 3">
    <name type="scientific">Arctia plantaginis</name>
    <name type="common">Wood tiger moth</name>
    <name type="synonym">Phalaena plantaginis</name>
    <dbReference type="NCBI Taxonomy" id="874455"/>
    <lineage>
        <taxon>Eukaryota</taxon>
        <taxon>Metazoa</taxon>
        <taxon>Ecdysozoa</taxon>
        <taxon>Arthropoda</taxon>
        <taxon>Hexapoda</taxon>
        <taxon>Insecta</taxon>
        <taxon>Pterygota</taxon>
        <taxon>Neoptera</taxon>
        <taxon>Endopterygota</taxon>
        <taxon>Lepidoptera</taxon>
        <taxon>Glossata</taxon>
        <taxon>Ditrysia</taxon>
        <taxon>Noctuoidea</taxon>
        <taxon>Erebidae</taxon>
        <taxon>Arctiinae</taxon>
        <taxon>Arctia</taxon>
    </lineage>
</organism>
<evidence type="ECO:0000256" key="1">
    <source>
        <dbReference type="SAM" id="Coils"/>
    </source>
</evidence>
<keyword evidence="1" id="KW-0175">Coiled coil</keyword>
<evidence type="ECO:0000313" key="3">
    <source>
        <dbReference type="Proteomes" id="UP000494106"/>
    </source>
</evidence>